<accession>A0ABU8JQV5</accession>
<evidence type="ECO:0000313" key="1">
    <source>
        <dbReference type="EMBL" id="MEI7065132.1"/>
    </source>
</evidence>
<reference evidence="1 2" key="1">
    <citation type="submission" date="2024-03" db="EMBL/GenBank/DDBJ databases">
        <title>Analysis of soft rot Pectobacteriaceae population diversity in US potato growing regions between 2016 and 2022.</title>
        <authorList>
            <person name="Ma X."/>
            <person name="Zhang X."/>
            <person name="Stodghill P."/>
            <person name="Rioux R."/>
            <person name="Babler B."/>
            <person name="Shrestha S."/>
            <person name="Babler B."/>
            <person name="Rivedal H."/>
            <person name="Frost K."/>
            <person name="Hao J."/>
            <person name="Secor G."/>
            <person name="Swingle B."/>
        </authorList>
    </citation>
    <scope>NUCLEOTIDE SEQUENCE [LARGE SCALE GENOMIC DNA]</scope>
    <source>
        <strain evidence="1 2">SR64</strain>
    </source>
</reference>
<name>A0ABU8JQV5_DICCH</name>
<protein>
    <submittedName>
        <fullName evidence="1">Host cell division inhibitor Icd-like protein</fullName>
    </submittedName>
</protein>
<dbReference type="Proteomes" id="UP001359469">
    <property type="component" value="Unassembled WGS sequence"/>
</dbReference>
<dbReference type="RefSeq" id="WP_033112023.1">
    <property type="nucleotide sequence ID" value="NZ_JBBBOO010000012.1"/>
</dbReference>
<evidence type="ECO:0000313" key="2">
    <source>
        <dbReference type="Proteomes" id="UP001359469"/>
    </source>
</evidence>
<dbReference type="NCBIfam" id="NF033153">
    <property type="entry name" value="phage_ICD_like"/>
    <property type="match status" value="1"/>
</dbReference>
<proteinExistence type="predicted"/>
<sequence length="64" mass="7240">MVATPTFAHPKFTFLFLAVHRAGFSHPCRKAIVAPDECSARRHLEPDFILVFAGRLPVQEVRHV</sequence>
<keyword evidence="2" id="KW-1185">Reference proteome</keyword>
<comment type="caution">
    <text evidence="1">The sequence shown here is derived from an EMBL/GenBank/DDBJ whole genome shotgun (WGS) entry which is preliminary data.</text>
</comment>
<gene>
    <name evidence="1" type="ORF">WCU84_15895</name>
</gene>
<organism evidence="1 2">
    <name type="scientific">Dickeya chrysanthemi</name>
    <name type="common">Pectobacterium chrysanthemi</name>
    <name type="synonym">Erwinia chrysanthemi</name>
    <dbReference type="NCBI Taxonomy" id="556"/>
    <lineage>
        <taxon>Bacteria</taxon>
        <taxon>Pseudomonadati</taxon>
        <taxon>Pseudomonadota</taxon>
        <taxon>Gammaproteobacteria</taxon>
        <taxon>Enterobacterales</taxon>
        <taxon>Pectobacteriaceae</taxon>
        <taxon>Dickeya</taxon>
    </lineage>
</organism>
<dbReference type="EMBL" id="JBBBOO010000012">
    <property type="protein sequence ID" value="MEI7065132.1"/>
    <property type="molecule type" value="Genomic_DNA"/>
</dbReference>